<feature type="domain" description="Glycoside hydrolase family 20 catalytic" evidence="6">
    <location>
        <begin position="161"/>
        <end position="491"/>
    </location>
</feature>
<dbReference type="PANTHER" id="PTHR22600:SF57">
    <property type="entry name" value="BETA-N-ACETYLHEXOSAMINIDASE"/>
    <property type="match status" value="1"/>
</dbReference>
<gene>
    <name evidence="9" type="ORF">O6P32_10580</name>
</gene>
<dbReference type="InterPro" id="IPR000421">
    <property type="entry name" value="FA58C"/>
</dbReference>
<dbReference type="InterPro" id="IPR026876">
    <property type="entry name" value="Fn3_assoc_repeat"/>
</dbReference>
<evidence type="ECO:0000259" key="8">
    <source>
        <dbReference type="Pfam" id="PF02838"/>
    </source>
</evidence>
<dbReference type="Gene3D" id="3.20.20.80">
    <property type="entry name" value="Glycosidases"/>
    <property type="match status" value="1"/>
</dbReference>
<dbReference type="SUPFAM" id="SSF49785">
    <property type="entry name" value="Galactose-binding domain-like"/>
    <property type="match status" value="1"/>
</dbReference>
<feature type="domain" description="F5/8 type C" evidence="7">
    <location>
        <begin position="624"/>
        <end position="733"/>
    </location>
</feature>
<dbReference type="Gene3D" id="2.60.120.260">
    <property type="entry name" value="Galactose-binding domain-like"/>
    <property type="match status" value="1"/>
</dbReference>
<keyword evidence="4" id="KW-0378">Hydrolase</keyword>
<dbReference type="InterPro" id="IPR017853">
    <property type="entry name" value="GH"/>
</dbReference>
<organism evidence="9 10">
    <name type="scientific">Phocaeicola acetigenes</name>
    <dbReference type="NCBI Taxonomy" id="3016083"/>
    <lineage>
        <taxon>Bacteria</taxon>
        <taxon>Pseudomonadati</taxon>
        <taxon>Bacteroidota</taxon>
        <taxon>Bacteroidia</taxon>
        <taxon>Bacteroidales</taxon>
        <taxon>Bacteroidaceae</taxon>
        <taxon>Phocaeicola</taxon>
    </lineage>
</organism>
<dbReference type="InterPro" id="IPR015882">
    <property type="entry name" value="HEX_bac_N"/>
</dbReference>
<dbReference type="InterPro" id="IPR029018">
    <property type="entry name" value="Hex-like_dom2"/>
</dbReference>
<dbReference type="Gene3D" id="3.30.379.10">
    <property type="entry name" value="Chitobiase/beta-hexosaminidase domain 2-like"/>
    <property type="match status" value="1"/>
</dbReference>
<reference evidence="9" key="1">
    <citation type="submission" date="2022-12" db="EMBL/GenBank/DDBJ databases">
        <title>Phocaeicola acetigenes sp. nov., isolated feces from a healthy human.</title>
        <authorList>
            <person name="Do H."/>
            <person name="Ha Y.B."/>
            <person name="Kim J.-S."/>
            <person name="Suh M.K."/>
            <person name="Kim H.S."/>
            <person name="Lee J.-S."/>
        </authorList>
    </citation>
    <scope>NUCLEOTIDE SEQUENCE</scope>
    <source>
        <strain evidence="9">KGMB11183</strain>
    </source>
</reference>
<protein>
    <recommendedName>
        <fullName evidence="3">beta-N-acetylhexosaminidase</fullName>
        <ecNumber evidence="3">3.2.1.52</ecNumber>
    </recommendedName>
</protein>
<dbReference type="PANTHER" id="PTHR22600">
    <property type="entry name" value="BETA-HEXOSAMINIDASE"/>
    <property type="match status" value="1"/>
</dbReference>
<evidence type="ECO:0000256" key="2">
    <source>
        <dbReference type="ARBA" id="ARBA00006285"/>
    </source>
</evidence>
<evidence type="ECO:0000259" key="7">
    <source>
        <dbReference type="Pfam" id="PF00754"/>
    </source>
</evidence>
<comment type="catalytic activity">
    <reaction evidence="1">
        <text>Hydrolysis of terminal non-reducing N-acetyl-D-hexosamine residues in N-acetyl-beta-D-hexosaminides.</text>
        <dbReference type="EC" id="3.2.1.52"/>
    </reaction>
</comment>
<sequence>MKKRDIFRGVLCAAGCLLTLSCVSEKEKPSYIEIPKALSMNVKGGNPFVLTEETEIVIPSELKDWQAGISVFNSSLRKLTGDTLAVVGSSSSASAVLLKHNPELPSEGFRLHVNADEVRIEAADAAGAFYALQVLNQSLLLQKQAPFTLPAVDIQDGPEMKYRGAMLDVSRHFFTVEQVKRFIDLLAVHRLNYFHWHLTDDQGWRMEVKKYPKLTEVSKEFYTQEEIKDVISYAKQRFITVVPEIDLPGHTTAALVAYPQLGCTGGPYTMTTDKGGVHKDVLCMGKDFSYQFAKDVLAEVATLFPSPYIHIGGDEVPRDRWKQCPDCQAAIKKYHLKATKEQSAEDLLQGEFNVQMAAYLKTLGKQMVGWDEVLSDNIDPSTIIMSWRGLNQGFKALKKGHPVIFSSTGHFYFNNCQAEDAANEPLSTGGLLPMQTVYEAPLVLPESVAGRDTLVLGAEACLWTSHVDNDQLLDYMMLPRLAAFSEVTWTGSRRGGYADFLNRLPHMLEIYEKMGFGYAPHFFGIKASYAPDAEKNQLFVTLNSVEGSTIYYTLDGTVPDKNSQVYQSPIGIEESCTLKAVAYTPSGLCSDLLQKEVKVNKATFKKITLQTTPETRYAGENGKVLVDGVRSQPFHTTGMWVGYLGKPMEAVIDMEEKQNVTQVVLSSLTDMGSYIMGISKVEIYASDNGEDFTLLTENTYKAPEAKMQGKKIENLTLNFSETQARFIKVVARGFEALPEGHSGAGQPPFLFVDEIEIN</sequence>
<dbReference type="PROSITE" id="PS51257">
    <property type="entry name" value="PROKAR_LIPOPROTEIN"/>
    <property type="match status" value="1"/>
</dbReference>
<comment type="similarity">
    <text evidence="2">Belongs to the glycosyl hydrolase 20 family.</text>
</comment>
<proteinExistence type="inferred from homology"/>
<dbReference type="Pfam" id="PF13287">
    <property type="entry name" value="Fn3_assoc"/>
    <property type="match status" value="1"/>
</dbReference>
<dbReference type="Pfam" id="PF00728">
    <property type="entry name" value="Glyco_hydro_20"/>
    <property type="match status" value="1"/>
</dbReference>
<dbReference type="SUPFAM" id="SSF55545">
    <property type="entry name" value="beta-N-acetylhexosaminidase-like domain"/>
    <property type="match status" value="1"/>
</dbReference>
<evidence type="ECO:0000256" key="3">
    <source>
        <dbReference type="ARBA" id="ARBA00012663"/>
    </source>
</evidence>
<dbReference type="RefSeq" id="WP_269878458.1">
    <property type="nucleotide sequence ID" value="NZ_JAPZVM010000009.1"/>
</dbReference>
<keyword evidence="5" id="KW-0326">Glycosidase</keyword>
<comment type="caution">
    <text evidence="9">The sequence shown here is derived from an EMBL/GenBank/DDBJ whole genome shotgun (WGS) entry which is preliminary data.</text>
</comment>
<dbReference type="InterPro" id="IPR008979">
    <property type="entry name" value="Galactose-bd-like_sf"/>
</dbReference>
<dbReference type="SUPFAM" id="SSF51445">
    <property type="entry name" value="(Trans)glycosidases"/>
    <property type="match status" value="1"/>
</dbReference>
<evidence type="ECO:0000313" key="10">
    <source>
        <dbReference type="Proteomes" id="UP001141933"/>
    </source>
</evidence>
<dbReference type="CDD" id="cd06563">
    <property type="entry name" value="GH20_chitobiase-like"/>
    <property type="match status" value="1"/>
</dbReference>
<dbReference type="EMBL" id="JAPZVM010000009">
    <property type="protein sequence ID" value="MCZ8373148.1"/>
    <property type="molecule type" value="Genomic_DNA"/>
</dbReference>
<evidence type="ECO:0000256" key="4">
    <source>
        <dbReference type="ARBA" id="ARBA00022801"/>
    </source>
</evidence>
<dbReference type="InterPro" id="IPR025705">
    <property type="entry name" value="Beta_hexosaminidase_sua/sub"/>
</dbReference>
<dbReference type="InterPro" id="IPR015883">
    <property type="entry name" value="Glyco_hydro_20_cat"/>
</dbReference>
<evidence type="ECO:0000256" key="1">
    <source>
        <dbReference type="ARBA" id="ARBA00001231"/>
    </source>
</evidence>
<accession>A0ABT4PJD9</accession>
<keyword evidence="10" id="KW-1185">Reference proteome</keyword>
<dbReference type="EC" id="3.2.1.52" evidence="3"/>
<name>A0ABT4PJD9_9BACT</name>
<evidence type="ECO:0000256" key="5">
    <source>
        <dbReference type="ARBA" id="ARBA00023295"/>
    </source>
</evidence>
<evidence type="ECO:0000313" key="9">
    <source>
        <dbReference type="EMBL" id="MCZ8373148.1"/>
    </source>
</evidence>
<dbReference type="Proteomes" id="UP001141933">
    <property type="component" value="Unassembled WGS sequence"/>
</dbReference>
<dbReference type="PRINTS" id="PR00738">
    <property type="entry name" value="GLHYDRLASE20"/>
</dbReference>
<feature type="domain" description="Beta-hexosaminidase bacterial type N-terminal" evidence="8">
    <location>
        <begin position="34"/>
        <end position="156"/>
    </location>
</feature>
<dbReference type="Pfam" id="PF02838">
    <property type="entry name" value="Glyco_hydro_20b"/>
    <property type="match status" value="1"/>
</dbReference>
<dbReference type="Pfam" id="PF00754">
    <property type="entry name" value="F5_F8_type_C"/>
    <property type="match status" value="1"/>
</dbReference>
<evidence type="ECO:0000259" key="6">
    <source>
        <dbReference type="Pfam" id="PF00728"/>
    </source>
</evidence>